<dbReference type="PANTHER" id="PTHR43157:SF27">
    <property type="entry name" value="RETINOL DEHYDROGENASE 12, LIKE"/>
    <property type="match status" value="1"/>
</dbReference>
<evidence type="ECO:0000256" key="3">
    <source>
        <dbReference type="RuleBase" id="RU000363"/>
    </source>
</evidence>
<proteinExistence type="inferred from homology"/>
<feature type="non-terminal residue" evidence="4">
    <location>
        <position position="298"/>
    </location>
</feature>
<evidence type="ECO:0000313" key="4">
    <source>
        <dbReference type="EMBL" id="KAG2458569.1"/>
    </source>
</evidence>
<name>A0A8X7X052_POLSE</name>
<dbReference type="InterPro" id="IPR002347">
    <property type="entry name" value="SDR_fam"/>
</dbReference>
<dbReference type="PRINTS" id="PR00081">
    <property type="entry name" value="GDHRDH"/>
</dbReference>
<comment type="caution">
    <text evidence="4">The sequence shown here is derived from an EMBL/GenBank/DDBJ whole genome shotgun (WGS) entry which is preliminary data.</text>
</comment>
<evidence type="ECO:0000256" key="1">
    <source>
        <dbReference type="ARBA" id="ARBA00006484"/>
    </source>
</evidence>
<protein>
    <submittedName>
        <fullName evidence="4">RDH12 dehydrogenase</fullName>
    </submittedName>
</protein>
<feature type="non-terminal residue" evidence="4">
    <location>
        <position position="1"/>
    </location>
</feature>
<gene>
    <name evidence="4" type="primary">Rdh12_1</name>
    <name evidence="4" type="ORF">GTO96_0018125</name>
</gene>
<dbReference type="Proteomes" id="UP000886611">
    <property type="component" value="Unassembled WGS sequence"/>
</dbReference>
<dbReference type="AlphaFoldDB" id="A0A8X7X052"/>
<evidence type="ECO:0000313" key="5">
    <source>
        <dbReference type="Proteomes" id="UP000886611"/>
    </source>
</evidence>
<dbReference type="EMBL" id="JAATIS010007298">
    <property type="protein sequence ID" value="KAG2458569.1"/>
    <property type="molecule type" value="Genomic_DNA"/>
</dbReference>
<dbReference type="Pfam" id="PF00106">
    <property type="entry name" value="adh_short"/>
    <property type="match status" value="1"/>
</dbReference>
<dbReference type="PANTHER" id="PTHR43157">
    <property type="entry name" value="PHOSPHATIDYLINOSITOL-GLYCAN BIOSYNTHESIS CLASS F PROTEIN-RELATED"/>
    <property type="match status" value="1"/>
</dbReference>
<sequence>MSNIKSMFRKKWSSEERLDGKTAIVTGANTGIGKETAWDLAKRGARVIMGCRNIEEAKDAANEIIKDTGNTAVVACQLDLANTKSICDFTEEIYNMEIPVHILINNAGVVMCPYEKTTDGFEMHIGVNHLGHFFLTFLMMDLLKNSAPARIINISSIVHKMGKIQFLDLNSEKSYHPVKAYAQSKLANVLFTQELAKRLEGTGVAVYAVDPGMVYTNAIRHMNTLIQNIIKKYNFLVKTPAEGAYTTIYCAVTPGLEHGNGGYYSDCGPSTCCRAARDEESAKLLWKLSCNMLGIRWR</sequence>
<evidence type="ECO:0000256" key="2">
    <source>
        <dbReference type="ARBA" id="ARBA00023002"/>
    </source>
</evidence>
<keyword evidence="5" id="KW-1185">Reference proteome</keyword>
<organism evidence="4 5">
    <name type="scientific">Polypterus senegalus</name>
    <name type="common">Senegal bichir</name>
    <dbReference type="NCBI Taxonomy" id="55291"/>
    <lineage>
        <taxon>Eukaryota</taxon>
        <taxon>Metazoa</taxon>
        <taxon>Chordata</taxon>
        <taxon>Craniata</taxon>
        <taxon>Vertebrata</taxon>
        <taxon>Euteleostomi</taxon>
        <taxon>Actinopterygii</taxon>
        <taxon>Polypteriformes</taxon>
        <taxon>Polypteridae</taxon>
        <taxon>Polypterus</taxon>
    </lineage>
</organism>
<dbReference type="InterPro" id="IPR036291">
    <property type="entry name" value="NAD(P)-bd_dom_sf"/>
</dbReference>
<dbReference type="PRINTS" id="PR00080">
    <property type="entry name" value="SDRFAMILY"/>
</dbReference>
<comment type="similarity">
    <text evidence="1 3">Belongs to the short-chain dehydrogenases/reductases (SDR) family.</text>
</comment>
<dbReference type="SUPFAM" id="SSF51735">
    <property type="entry name" value="NAD(P)-binding Rossmann-fold domains"/>
    <property type="match status" value="1"/>
</dbReference>
<reference evidence="4 5" key="1">
    <citation type="journal article" date="2021" name="Cell">
        <title>Tracing the genetic footprints of vertebrate landing in non-teleost ray-finned fishes.</title>
        <authorList>
            <person name="Bi X."/>
            <person name="Wang K."/>
            <person name="Yang L."/>
            <person name="Pan H."/>
            <person name="Jiang H."/>
            <person name="Wei Q."/>
            <person name="Fang M."/>
            <person name="Yu H."/>
            <person name="Zhu C."/>
            <person name="Cai Y."/>
            <person name="He Y."/>
            <person name="Gan X."/>
            <person name="Zeng H."/>
            <person name="Yu D."/>
            <person name="Zhu Y."/>
            <person name="Jiang H."/>
            <person name="Qiu Q."/>
            <person name="Yang H."/>
            <person name="Zhang Y.E."/>
            <person name="Wang W."/>
            <person name="Zhu M."/>
            <person name="He S."/>
            <person name="Zhang G."/>
        </authorList>
    </citation>
    <scope>NUCLEOTIDE SEQUENCE [LARGE SCALE GENOMIC DNA]</scope>
    <source>
        <strain evidence="4">Bchr_013</strain>
    </source>
</reference>
<keyword evidence="2" id="KW-0560">Oxidoreductase</keyword>
<accession>A0A8X7X052</accession>
<dbReference type="Gene3D" id="3.40.50.720">
    <property type="entry name" value="NAD(P)-binding Rossmann-like Domain"/>
    <property type="match status" value="1"/>
</dbReference>
<dbReference type="GO" id="GO:0016491">
    <property type="term" value="F:oxidoreductase activity"/>
    <property type="evidence" value="ECO:0007669"/>
    <property type="project" value="UniProtKB-KW"/>
</dbReference>